<dbReference type="KEGG" id="rli:RLO149_c032370"/>
<keyword evidence="2" id="KW-1185">Reference proteome</keyword>
<evidence type="ECO:0000313" key="2">
    <source>
        <dbReference type="Proteomes" id="UP000001353"/>
    </source>
</evidence>
<sequence>MRACLGTDRSHPIPDDPRILAGQNVQVLMETADQRCSEPTIRWSSIPFSTEAHVPSEISNRIGFYVLLCSTDTGSLIWPGRHDIDDFHLDQITSAQLAIDCHVEQREVAMVLGKFKSKSDFPYMLWL</sequence>
<accession>F7ZKH8</accession>
<organism evidence="1 2">
    <name type="scientific">Roseobacter litoralis (strain ATCC 49566 / DSM 6996 / JCM 21268 / NBRC 15278 / OCh 149)</name>
    <dbReference type="NCBI Taxonomy" id="391595"/>
    <lineage>
        <taxon>Bacteria</taxon>
        <taxon>Pseudomonadati</taxon>
        <taxon>Pseudomonadota</taxon>
        <taxon>Alphaproteobacteria</taxon>
        <taxon>Rhodobacterales</taxon>
        <taxon>Roseobacteraceae</taxon>
        <taxon>Roseobacter</taxon>
    </lineage>
</organism>
<dbReference type="HOGENOM" id="CLU_1968913_0_0_5"/>
<gene>
    <name evidence="1" type="ordered locus">RLO149_c032370</name>
</gene>
<dbReference type="EMBL" id="CP002623">
    <property type="protein sequence ID" value="AEI95192.1"/>
    <property type="molecule type" value="Genomic_DNA"/>
</dbReference>
<name>F7ZKH8_ROSLO</name>
<protein>
    <submittedName>
        <fullName evidence="1">Uncharacterized protein</fullName>
    </submittedName>
</protein>
<evidence type="ECO:0000313" key="1">
    <source>
        <dbReference type="EMBL" id="AEI95192.1"/>
    </source>
</evidence>
<dbReference type="Proteomes" id="UP000001353">
    <property type="component" value="Chromosome"/>
</dbReference>
<dbReference type="AlphaFoldDB" id="F7ZKH8"/>
<proteinExistence type="predicted"/>
<reference evidence="1 2" key="1">
    <citation type="journal article" date="2011" name="BMC Genomics">
        <title>Comparative genome analysis and genome-guided physiological analysis of Roseobacter litoralis.</title>
        <authorList>
            <person name="Kalhoefer D."/>
            <person name="Thole S."/>
            <person name="Voget S."/>
            <person name="Lehmann R."/>
            <person name="Liesegang H."/>
            <person name="Wollher A."/>
            <person name="Daniel R."/>
            <person name="Simon M."/>
            <person name="Brinkhoff T."/>
        </authorList>
    </citation>
    <scope>NUCLEOTIDE SEQUENCE [LARGE SCALE GENOMIC DNA]</scope>
    <source>
        <strain evidence="2">ATCC 49566 / DSM 6996 / JCM 21268 / NBRC 15278 / OCh 149</strain>
    </source>
</reference>